<organism evidence="1 2">
    <name type="scientific">Trichonephila clavata</name>
    <name type="common">Joro spider</name>
    <name type="synonym">Nephila clavata</name>
    <dbReference type="NCBI Taxonomy" id="2740835"/>
    <lineage>
        <taxon>Eukaryota</taxon>
        <taxon>Metazoa</taxon>
        <taxon>Ecdysozoa</taxon>
        <taxon>Arthropoda</taxon>
        <taxon>Chelicerata</taxon>
        <taxon>Arachnida</taxon>
        <taxon>Araneae</taxon>
        <taxon>Araneomorphae</taxon>
        <taxon>Entelegynae</taxon>
        <taxon>Araneoidea</taxon>
        <taxon>Nephilidae</taxon>
        <taxon>Trichonephila</taxon>
    </lineage>
</organism>
<reference evidence="1" key="1">
    <citation type="submission" date="2020-07" db="EMBL/GenBank/DDBJ databases">
        <title>Multicomponent nature underlies the extraordinary mechanical properties of spider dragline silk.</title>
        <authorList>
            <person name="Kono N."/>
            <person name="Nakamura H."/>
            <person name="Mori M."/>
            <person name="Yoshida Y."/>
            <person name="Ohtoshi R."/>
            <person name="Malay A.D."/>
            <person name="Moran D.A.P."/>
            <person name="Tomita M."/>
            <person name="Numata K."/>
            <person name="Arakawa K."/>
        </authorList>
    </citation>
    <scope>NUCLEOTIDE SEQUENCE</scope>
</reference>
<dbReference type="EMBL" id="BMAO01034722">
    <property type="protein sequence ID" value="GFQ98445.1"/>
    <property type="molecule type" value="Genomic_DNA"/>
</dbReference>
<sequence length="135" mass="15227">MDNCYTYNQNVYDQEIICNDVPSISHGPWIKELICQISVIFGEGIEISIGADVAGKLLTETMFYLKSGPVAIKTKLGWTLMGNENKLDKNNFMNVTSIIVNDICISERWKLDSLGITDPLETKTTLEIQRETINH</sequence>
<evidence type="ECO:0000313" key="2">
    <source>
        <dbReference type="Proteomes" id="UP000887116"/>
    </source>
</evidence>
<keyword evidence="2" id="KW-1185">Reference proteome</keyword>
<dbReference type="Proteomes" id="UP000887116">
    <property type="component" value="Unassembled WGS sequence"/>
</dbReference>
<evidence type="ECO:0000313" key="1">
    <source>
        <dbReference type="EMBL" id="GFQ98445.1"/>
    </source>
</evidence>
<proteinExistence type="predicted"/>
<name>A0A8X6JA40_TRICU</name>
<accession>A0A8X6JA40</accession>
<protein>
    <submittedName>
        <fullName evidence="1">Integrase catalytic domain-containing protein</fullName>
    </submittedName>
</protein>
<dbReference type="OrthoDB" id="6765836at2759"/>
<comment type="caution">
    <text evidence="1">The sequence shown here is derived from an EMBL/GenBank/DDBJ whole genome shotgun (WGS) entry which is preliminary data.</text>
</comment>
<dbReference type="AlphaFoldDB" id="A0A8X6JA40"/>
<gene>
    <name evidence="1" type="primary">AVEN_170258_1</name>
    <name evidence="1" type="ORF">TNCT_675861</name>
</gene>